<sequence>MEGARTVRRGHRFHTSLRQVKMQPNSPTMEGTEMKLEPSSPTEWFSYSRSSSTGSLHTLSSSTHNSGEGGRAAHLSRSSSSGHGNSFTH</sequence>
<proteinExistence type="predicted"/>
<feature type="compositionally biased region" description="Low complexity" evidence="1">
    <location>
        <begin position="46"/>
        <end position="89"/>
    </location>
</feature>
<feature type="compositionally biased region" description="Polar residues" evidence="1">
    <location>
        <begin position="16"/>
        <end position="29"/>
    </location>
</feature>
<dbReference type="EMBL" id="OC012038">
    <property type="protein sequence ID" value="CAD7268196.1"/>
    <property type="molecule type" value="Genomic_DNA"/>
</dbReference>
<name>A0A7R9G5S0_TIMSH</name>
<dbReference type="AlphaFoldDB" id="A0A7R9G5S0"/>
<feature type="region of interest" description="Disordered" evidence="1">
    <location>
        <begin position="1"/>
        <end position="89"/>
    </location>
</feature>
<reference evidence="2" key="1">
    <citation type="submission" date="2020-11" db="EMBL/GenBank/DDBJ databases">
        <authorList>
            <person name="Tran Van P."/>
        </authorList>
    </citation>
    <scope>NUCLEOTIDE SEQUENCE</scope>
</reference>
<feature type="compositionally biased region" description="Basic residues" evidence="1">
    <location>
        <begin position="1"/>
        <end position="15"/>
    </location>
</feature>
<protein>
    <submittedName>
        <fullName evidence="2">Uncharacterized protein</fullName>
    </submittedName>
</protein>
<evidence type="ECO:0000256" key="1">
    <source>
        <dbReference type="SAM" id="MobiDB-lite"/>
    </source>
</evidence>
<gene>
    <name evidence="2" type="ORF">TSIB3V08_LOCUS12198</name>
</gene>
<evidence type="ECO:0000313" key="2">
    <source>
        <dbReference type="EMBL" id="CAD7268196.1"/>
    </source>
</evidence>
<organism evidence="2">
    <name type="scientific">Timema shepardi</name>
    <name type="common">Walking stick</name>
    <dbReference type="NCBI Taxonomy" id="629360"/>
    <lineage>
        <taxon>Eukaryota</taxon>
        <taxon>Metazoa</taxon>
        <taxon>Ecdysozoa</taxon>
        <taxon>Arthropoda</taxon>
        <taxon>Hexapoda</taxon>
        <taxon>Insecta</taxon>
        <taxon>Pterygota</taxon>
        <taxon>Neoptera</taxon>
        <taxon>Polyneoptera</taxon>
        <taxon>Phasmatodea</taxon>
        <taxon>Timematodea</taxon>
        <taxon>Timematoidea</taxon>
        <taxon>Timematidae</taxon>
        <taxon>Timema</taxon>
    </lineage>
</organism>
<accession>A0A7R9G5S0</accession>